<protein>
    <recommendedName>
        <fullName evidence="6">VIT domain-containing protein</fullName>
    </recommendedName>
</protein>
<evidence type="ECO:0000259" key="3">
    <source>
        <dbReference type="PROSITE" id="PS51468"/>
    </source>
</evidence>
<dbReference type="Pfam" id="PF08487">
    <property type="entry name" value="VIT"/>
    <property type="match status" value="1"/>
</dbReference>
<dbReference type="SMART" id="SM00609">
    <property type="entry name" value="VIT"/>
    <property type="match status" value="1"/>
</dbReference>
<dbReference type="Proteomes" id="UP001172684">
    <property type="component" value="Unassembled WGS sequence"/>
</dbReference>
<gene>
    <name evidence="4" type="ORF">H2201_006259</name>
</gene>
<dbReference type="SMART" id="SM00327">
    <property type="entry name" value="VWA"/>
    <property type="match status" value="1"/>
</dbReference>
<feature type="domain" description="VWFA" evidence="2">
    <location>
        <begin position="302"/>
        <end position="481"/>
    </location>
</feature>
<dbReference type="InterPro" id="IPR013694">
    <property type="entry name" value="VIT"/>
</dbReference>
<organism evidence="4 5">
    <name type="scientific">Coniosporium apollinis</name>
    <dbReference type="NCBI Taxonomy" id="61459"/>
    <lineage>
        <taxon>Eukaryota</taxon>
        <taxon>Fungi</taxon>
        <taxon>Dikarya</taxon>
        <taxon>Ascomycota</taxon>
        <taxon>Pezizomycotina</taxon>
        <taxon>Dothideomycetes</taxon>
        <taxon>Dothideomycetes incertae sedis</taxon>
        <taxon>Coniosporium</taxon>
    </lineage>
</organism>
<proteinExistence type="predicted"/>
<feature type="region of interest" description="Disordered" evidence="1">
    <location>
        <begin position="740"/>
        <end position="811"/>
    </location>
</feature>
<dbReference type="PROSITE" id="PS50234">
    <property type="entry name" value="VWFA"/>
    <property type="match status" value="1"/>
</dbReference>
<dbReference type="PANTHER" id="PTHR45737:SF6">
    <property type="entry name" value="VON WILLEBRAND FACTOR A DOMAIN-CONTAINING PROTEIN 5A"/>
    <property type="match status" value="1"/>
</dbReference>
<dbReference type="EMBL" id="JAPDRL010000053">
    <property type="protein sequence ID" value="KAJ9661970.1"/>
    <property type="molecule type" value="Genomic_DNA"/>
</dbReference>
<evidence type="ECO:0000256" key="1">
    <source>
        <dbReference type="SAM" id="MobiDB-lite"/>
    </source>
</evidence>
<evidence type="ECO:0000313" key="5">
    <source>
        <dbReference type="Proteomes" id="UP001172684"/>
    </source>
</evidence>
<feature type="domain" description="VIT" evidence="3">
    <location>
        <begin position="24"/>
        <end position="155"/>
    </location>
</feature>
<feature type="compositionally biased region" description="Polar residues" evidence="1">
    <location>
        <begin position="773"/>
        <end position="787"/>
    </location>
</feature>
<dbReference type="PANTHER" id="PTHR45737">
    <property type="entry name" value="VON WILLEBRAND FACTOR A DOMAIN-CONTAINING PROTEIN 5A"/>
    <property type="match status" value="1"/>
</dbReference>
<feature type="region of interest" description="Disordered" evidence="1">
    <location>
        <begin position="879"/>
        <end position="898"/>
    </location>
</feature>
<evidence type="ECO:0000259" key="2">
    <source>
        <dbReference type="PROSITE" id="PS50234"/>
    </source>
</evidence>
<comment type="caution">
    <text evidence="4">The sequence shown here is derived from an EMBL/GenBank/DDBJ whole genome shotgun (WGS) entry which is preliminary data.</text>
</comment>
<accession>A0ABQ9NMC0</accession>
<dbReference type="SUPFAM" id="SSF53300">
    <property type="entry name" value="vWA-like"/>
    <property type="match status" value="1"/>
</dbReference>
<name>A0ABQ9NMC0_9PEZI</name>
<feature type="compositionally biased region" description="Polar residues" evidence="1">
    <location>
        <begin position="795"/>
        <end position="804"/>
    </location>
</feature>
<evidence type="ECO:0000313" key="4">
    <source>
        <dbReference type="EMBL" id="KAJ9661970.1"/>
    </source>
</evidence>
<keyword evidence="5" id="KW-1185">Reference proteome</keyword>
<sequence>MTRTNEPARGRRMDYICGFYYTIPVRSQWRVDYQKHYLPQVELKAHTTVLSTTSRTTLTQSFINPSDKGIKQLRYTFPLYNGVSVVGFTCRIGDRVIEGIVKEKEKARAVYQEAVDRGETAGLLEQLPDASDVFTTTVGNVPAGAKIVVEITYLGELKHDAEVDGIRFTIPTSISPRYGSYPGELARASGSPAQPNGGIRISVDAIVSEGSFIRKLQSPSHPIAVSMGTTSTAPDENSQMTKASATLTLGSCELEKDFILQIVAKDTGIPKAMLETHPTLPHHRALLATLVPKFSLPAAKPEIVFVCDRSGSMGGKKMLAAVSALKIFLKSLPVGVKFNICSFGSNHSFLWLKSQSYSQSTLEEAVRHVETFQANYGGTEMYAPLMSTIERRFKDMSLEVMLLTDGEIWDQDRLFTYLNKEANQSTAPIRVFTLGVGNSVSHALIEGVARAGNGFSQAVGEEEKLDTKVVRMLKGALSPHVNDYTIEIVYGKGPDTEALSNTNADTDEDDFEIIEKVTDSLQVKLDLPEEAPQEGKPQTAQKPISLFDTSVDLDKDEPEPTDHDGQARYRHLPNISVPKLLQAPHRIPPLFPFIRTSIYLLMSHDTEQKHPPKSVILRGTSQHGPLELEIPVQVLDQPGQTIHQLAARGAIRELEDGRGWLTEAKSEDGTLLREKYGGRFEEMVEREAVRLGVQYQVGGKWCSFIAVEANSKPKDRDGDETMAEHAEYLDDDQRAVYYSRSGFSGHAPSDIQSRQSMARRGPRKQLMAMPQAPAQSGSGLFRQSTSYFGAPSAGSGAQTKSHSMSESAGSSLFGGSASTYSAATPSFGAPTYLQQASAQPGAGLFGGSPSLLGSPSLSGAPSASFGALQQQPLQERLLSARSPPAPPAPLRSGNSLFGSSTSANSSGGLFGAAAPSCDRMPAPAVRSLGIKPQGDTADQIGNNVRDVAKLGEELERAAMKSQLKATRYSRGAHVFSSGPRKQLASAAAAATREADQKAGRTRLTGDKARDLIELQTFEGFWEWTPELLSVLGVTEEKMADVWTRVGWTDRRTFATLTVVAFFEGKLGDEREVWELVVGKARAWLEGEMEEMGDGKTMVEEVLEKVKGWME</sequence>
<reference evidence="4" key="1">
    <citation type="submission" date="2022-10" db="EMBL/GenBank/DDBJ databases">
        <title>Culturing micro-colonial fungi from biological soil crusts in the Mojave desert and describing Neophaeococcomyces mojavensis, and introducing the new genera and species Taxawa tesnikishii.</title>
        <authorList>
            <person name="Kurbessoian T."/>
            <person name="Stajich J.E."/>
        </authorList>
    </citation>
    <scope>NUCLEOTIDE SEQUENCE</scope>
    <source>
        <strain evidence="4">TK_1</strain>
    </source>
</reference>
<dbReference type="InterPro" id="IPR002035">
    <property type="entry name" value="VWF_A"/>
</dbReference>
<dbReference type="Pfam" id="PF13768">
    <property type="entry name" value="VWA_3"/>
    <property type="match status" value="1"/>
</dbReference>
<dbReference type="PROSITE" id="PS51468">
    <property type="entry name" value="VIT"/>
    <property type="match status" value="1"/>
</dbReference>
<dbReference type="Gene3D" id="3.40.50.410">
    <property type="entry name" value="von Willebrand factor, type A domain"/>
    <property type="match status" value="1"/>
</dbReference>
<dbReference type="InterPro" id="IPR036465">
    <property type="entry name" value="vWFA_dom_sf"/>
</dbReference>
<evidence type="ECO:0008006" key="6">
    <source>
        <dbReference type="Google" id="ProtNLM"/>
    </source>
</evidence>